<dbReference type="EMBL" id="CAAHDB010000011">
    <property type="protein sequence ID" value="VGM23641.1"/>
    <property type="molecule type" value="Genomic_DNA"/>
</dbReference>
<dbReference type="AlphaFoldDB" id="A0A486TBR7"/>
<dbReference type="RefSeq" id="WP_064184806.1">
    <property type="nucleotide sequence ID" value="NZ_CP015130.1"/>
</dbReference>
<reference evidence="1" key="1">
    <citation type="submission" date="2019-03" db="EMBL/GenBank/DDBJ databases">
        <authorList>
            <consortium name="Pathogen Informatics"/>
        </authorList>
    </citation>
    <scope>NUCLEOTIDE SEQUENCE</scope>
    <source>
        <strain evidence="1">5012STDY7626459</strain>
    </source>
</reference>
<gene>
    <name evidence="1" type="ORF">SAMEA4873655_03683</name>
</gene>
<accession>A0A486TBR7</accession>
<evidence type="ECO:0000313" key="1">
    <source>
        <dbReference type="EMBL" id="VGM23641.1"/>
    </source>
</evidence>
<organism evidence="1">
    <name type="scientific">Klebsiella pneumoniae</name>
    <dbReference type="NCBI Taxonomy" id="573"/>
    <lineage>
        <taxon>Bacteria</taxon>
        <taxon>Pseudomonadati</taxon>
        <taxon>Pseudomonadota</taxon>
        <taxon>Gammaproteobacteria</taxon>
        <taxon>Enterobacterales</taxon>
        <taxon>Enterobacteriaceae</taxon>
        <taxon>Klebsiella/Raoultella group</taxon>
        <taxon>Klebsiella</taxon>
        <taxon>Klebsiella pneumoniae complex</taxon>
    </lineage>
</organism>
<protein>
    <submittedName>
        <fullName evidence="1">Uncharacterized protein</fullName>
    </submittedName>
</protein>
<name>A0A486TBR7_KLEPN</name>
<proteinExistence type="predicted"/>
<sequence length="311" mass="35852">MEYQLDLKENAIDSFNEALAKYELGQEGETRQYKFAILHLSHFLELVLKLYIVSVDEYLLFTKCYNPIKDRSKRDSIDLLEAYNALSKEGVDFGKFIDGIARPYTITLDQALNFAKCEKCSKTGVDFVDINFCNDIDWLKNLRNDIEHYQFRLTPKEARLCIGRLVRGVAEFIDIFDLFNLEGEVGSENLKIFQTLADEYSHLLSEAEKEVKEKESEAFYGVRPKFYEFVNWNVYECPACLNNTMIPSDESATGYKCTFCQNEDSDDIEVACDCCGAMAPGGEMSIWHMDDGDVEYRCYYCSGQYHADKDD</sequence>